<dbReference type="AlphaFoldDB" id="A0AAN6I373"/>
<evidence type="ECO:0000313" key="4">
    <source>
        <dbReference type="Proteomes" id="UP000738402"/>
    </source>
</evidence>
<organism evidence="3 4">
    <name type="scientific">Ogataea haglerorum</name>
    <dbReference type="NCBI Taxonomy" id="1937702"/>
    <lineage>
        <taxon>Eukaryota</taxon>
        <taxon>Fungi</taxon>
        <taxon>Dikarya</taxon>
        <taxon>Ascomycota</taxon>
        <taxon>Saccharomycotina</taxon>
        <taxon>Pichiomycetes</taxon>
        <taxon>Pichiales</taxon>
        <taxon>Pichiaceae</taxon>
        <taxon>Ogataea</taxon>
    </lineage>
</organism>
<dbReference type="Pfam" id="PF13928">
    <property type="entry name" value="Flocculin_t3"/>
    <property type="match status" value="3"/>
</dbReference>
<protein>
    <submittedName>
        <fullName evidence="3">Uncharacterized protein</fullName>
    </submittedName>
</protein>
<keyword evidence="2" id="KW-0325">Glycoprotein</keyword>
<dbReference type="EMBL" id="JAHLUH010000001">
    <property type="protein sequence ID" value="KAG7730387.1"/>
    <property type="molecule type" value="Genomic_DNA"/>
</dbReference>
<accession>A0AAN6I373</accession>
<reference evidence="3" key="1">
    <citation type="journal article" date="2021" name="G3 (Bethesda)">
        <title>Genomic diversity, chromosomal rearrangements, and interspecies hybridization in the ogataea polymorpha species complex.</title>
        <authorList>
            <person name="Hanson S.J."/>
            <person name="Cinneide E.O."/>
            <person name="Salzberg L.I."/>
            <person name="Wolfe K.H."/>
            <person name="McGowan J."/>
            <person name="Fitzpatrick D.A."/>
            <person name="Matlin K."/>
        </authorList>
    </citation>
    <scope>NUCLEOTIDE SEQUENCE</scope>
    <source>
        <strain evidence="3">83-405-1</strain>
    </source>
</reference>
<evidence type="ECO:0000256" key="1">
    <source>
        <dbReference type="ARBA" id="ARBA00022729"/>
    </source>
</evidence>
<sequence>MAGLEVARLEHVAAASAYGNFLKVQPRYWNSSIATTAPSSVSSCSTDSTVTQTSVITLSSGAGPNQLSDATFTPTVTDTNSIGVTDLDCITITTTYTDCNYRGQCSTLTATELVSSYTTTISGHVTVVTGFETLSGSSTASPVVSTAADEQHTVLTRTSCSAGGCSTWTTDEIVSSYTTTISGHETVVTELCPLSGTTSAPVATPAVTEVAVVSCSAGKCSSWTTQEIVSSYTTTISGHETVVTTLIPLSGTSDSSNAGPETVTDTLTSCSAGKCSTWTTKELVSSYTTTVSGHVTVVTTHCPVSSEAVVSSKGGAAAYELTSYTTTVDNTPTVVTTICPLTSASSSSSTSTRTSSTASFGSSASVVTVTSVDGEVTTVLTTYCPESSAASSSAAALSSASSSASSSPVTSSVPQSTVDLAEPSTVSVPVETEPSVAPVVYTSTISRVPVELTTYSTVTKSTLLTSSTASAAISAIYSSSPAASIFEGAAGKINIGVGLISMVYGLLCVL</sequence>
<name>A0AAN6I373_9ASCO</name>
<evidence type="ECO:0000256" key="2">
    <source>
        <dbReference type="ARBA" id="ARBA00023180"/>
    </source>
</evidence>
<proteinExistence type="predicted"/>
<keyword evidence="1" id="KW-0732">Signal</keyword>
<gene>
    <name evidence="3" type="ORF">KL933_000182</name>
</gene>
<comment type="caution">
    <text evidence="3">The sequence shown here is derived from an EMBL/GenBank/DDBJ whole genome shotgun (WGS) entry which is preliminary data.</text>
</comment>
<dbReference type="InterPro" id="IPR025928">
    <property type="entry name" value="Flocculin_t3_rpt"/>
</dbReference>
<evidence type="ECO:0000313" key="3">
    <source>
        <dbReference type="EMBL" id="KAG7730387.1"/>
    </source>
</evidence>
<dbReference type="Proteomes" id="UP000738402">
    <property type="component" value="Unassembled WGS sequence"/>
</dbReference>